<reference evidence="2 3" key="1">
    <citation type="submission" date="2016-10" db="EMBL/GenBank/DDBJ databases">
        <authorList>
            <person name="de Groot N.N."/>
        </authorList>
    </citation>
    <scope>NUCLEOTIDE SEQUENCE [LARGE SCALE GENOMIC DNA]</scope>
    <source>
        <strain evidence="2 3">CPCC 202699</strain>
    </source>
</reference>
<protein>
    <submittedName>
        <fullName evidence="2">Uncharacterized protein</fullName>
    </submittedName>
</protein>
<proteinExistence type="predicted"/>
<organism evidence="2 3">
    <name type="scientific">Amycolatopsis xylanica</name>
    <dbReference type="NCBI Taxonomy" id="589385"/>
    <lineage>
        <taxon>Bacteria</taxon>
        <taxon>Bacillati</taxon>
        <taxon>Actinomycetota</taxon>
        <taxon>Actinomycetes</taxon>
        <taxon>Pseudonocardiales</taxon>
        <taxon>Pseudonocardiaceae</taxon>
        <taxon>Amycolatopsis</taxon>
    </lineage>
</organism>
<evidence type="ECO:0000313" key="3">
    <source>
        <dbReference type="Proteomes" id="UP000199515"/>
    </source>
</evidence>
<feature type="region of interest" description="Disordered" evidence="1">
    <location>
        <begin position="56"/>
        <end position="78"/>
    </location>
</feature>
<dbReference type="NCBIfam" id="NF041188">
    <property type="entry name" value="encap_f3"/>
    <property type="match status" value="1"/>
</dbReference>
<dbReference type="Gene3D" id="3.30.2320.10">
    <property type="entry name" value="hypothetical protein PF0899 domain"/>
    <property type="match status" value="1"/>
</dbReference>
<accession>A0A1H3S7V2</accession>
<dbReference type="EMBL" id="FNON01000013">
    <property type="protein sequence ID" value="SDZ34042.1"/>
    <property type="molecule type" value="Genomic_DNA"/>
</dbReference>
<dbReference type="STRING" id="589385.SAMN05421504_11317"/>
<dbReference type="Gene3D" id="3.30.2400.10">
    <property type="entry name" value="Major capsid protein gp5"/>
    <property type="match status" value="1"/>
</dbReference>
<name>A0A1H3S7V2_9PSEU</name>
<evidence type="ECO:0000256" key="1">
    <source>
        <dbReference type="SAM" id="MobiDB-lite"/>
    </source>
</evidence>
<dbReference type="RefSeq" id="WP_218134977.1">
    <property type="nucleotide sequence ID" value="NZ_FNON01000013.1"/>
</dbReference>
<gene>
    <name evidence="2" type="ORF">SAMN05421504_11317</name>
</gene>
<dbReference type="Proteomes" id="UP000199515">
    <property type="component" value="Unassembled WGS sequence"/>
</dbReference>
<dbReference type="SUPFAM" id="SSF56563">
    <property type="entry name" value="Major capsid protein gp5"/>
    <property type="match status" value="1"/>
</dbReference>
<feature type="compositionally biased region" description="Low complexity" evidence="1">
    <location>
        <begin position="66"/>
        <end position="75"/>
    </location>
</feature>
<dbReference type="AlphaFoldDB" id="A0A1H3S7V2"/>
<evidence type="ECO:0000313" key="2">
    <source>
        <dbReference type="EMBL" id="SDZ34042.1"/>
    </source>
</evidence>
<keyword evidence="3" id="KW-1185">Reference proteome</keyword>
<sequence>MTTTPGETFVSALTGSGDVEVPLRVALPATFPLAATRPRYTVRHLLKTREVAGPTAYLREEHHGSDTSGTSYGSTPESRFTTSLATAGITTVTASLSVPAELTAHPAMLATVIDHRLIVRLCTRENDALLNGSSDGVVPGIRALPALRRFDEPIDAERVAAETCALVEETGGSCDGIVTHPRLYWELVRLGQLTRLTEAGVRVSRTRMLAADEAIFADFRAAFTLMDTVDSAIGLRRGAGADGQDLLWASVRLGLAVHLPQHVVIRTVK</sequence>